<sequence length="325" mass="35408">MWEGVCIPFPPSVGTGPSPGTLGLQGGGLSADWTPPAHSDDAGPHSGRNCGGPGFHRCLVPTLRPQTVGGTRALDLAHSDPTLLLSPVAQYSSLLSTPTLPLSPVPPPSHSPQYAHPPTLPSTPTLPLSPVPQPSHSPQYPHPPTLPSTPTLPLSPVPQCRKRRRSHSNRSQPAGTLAGRPTHHHLCAGPGAGRRHSRASGLSPAPVRQRGTYPRGAPGSMCPRKVLTHRHSWMCLDCSTMQEDPETLLTLQRANIVAQYHQGFLQDKELPGPSPREAKKLRQETRHVDKWIKMLKRWDRYLPSEKLRLRVYKGVPPHVRGQVWL</sequence>
<accession>A0A8C0P7C8</accession>
<evidence type="ECO:0000313" key="2">
    <source>
        <dbReference type="Ensembl" id="ENSCAFP00030034250.1"/>
    </source>
</evidence>
<reference evidence="2" key="2">
    <citation type="submission" date="2025-08" db="UniProtKB">
        <authorList>
            <consortium name="Ensembl"/>
        </authorList>
    </citation>
    <scope>IDENTIFICATION</scope>
</reference>
<feature type="compositionally biased region" description="Low complexity" evidence="1">
    <location>
        <begin position="148"/>
        <end position="158"/>
    </location>
</feature>
<dbReference type="AlphaFoldDB" id="A0A8C0P7C8"/>
<evidence type="ECO:0000256" key="1">
    <source>
        <dbReference type="SAM" id="MobiDB-lite"/>
    </source>
</evidence>
<dbReference type="SUPFAM" id="SSF47923">
    <property type="entry name" value="Ypt/Rab-GAP domain of gyp1p"/>
    <property type="match status" value="1"/>
</dbReference>
<dbReference type="Ensembl" id="ENSCAFT00030039263.1">
    <property type="protein sequence ID" value="ENSCAFP00030034250.1"/>
    <property type="gene ID" value="ENSCAFG00030021419.1"/>
</dbReference>
<dbReference type="Proteomes" id="UP000694429">
    <property type="component" value="Chromosome 20"/>
</dbReference>
<dbReference type="InterPro" id="IPR035969">
    <property type="entry name" value="Rab-GAP_TBC_sf"/>
</dbReference>
<feature type="compositionally biased region" description="Low complexity" evidence="1">
    <location>
        <begin position="12"/>
        <end position="22"/>
    </location>
</feature>
<dbReference type="Gene3D" id="1.10.10.750">
    <property type="entry name" value="Ypt/Rab-GAP domain of gyp1p, domain 1"/>
    <property type="match status" value="1"/>
</dbReference>
<name>A0A8C0P7C8_CANLF</name>
<dbReference type="FunFam" id="1.10.10.750:FF:000001">
    <property type="entry name" value="TBC1 domain family member 10A"/>
    <property type="match status" value="1"/>
</dbReference>
<organism evidence="2 3">
    <name type="scientific">Canis lupus familiaris</name>
    <name type="common">Dog</name>
    <name type="synonym">Canis familiaris</name>
    <dbReference type="NCBI Taxonomy" id="9615"/>
    <lineage>
        <taxon>Eukaryota</taxon>
        <taxon>Metazoa</taxon>
        <taxon>Chordata</taxon>
        <taxon>Craniata</taxon>
        <taxon>Vertebrata</taxon>
        <taxon>Euteleostomi</taxon>
        <taxon>Mammalia</taxon>
        <taxon>Eutheria</taxon>
        <taxon>Laurasiatheria</taxon>
        <taxon>Carnivora</taxon>
        <taxon>Caniformia</taxon>
        <taxon>Canidae</taxon>
        <taxon>Canis</taxon>
    </lineage>
</organism>
<protein>
    <submittedName>
        <fullName evidence="2">Uncharacterized protein</fullName>
    </submittedName>
</protein>
<evidence type="ECO:0000313" key="3">
    <source>
        <dbReference type="Proteomes" id="UP000694429"/>
    </source>
</evidence>
<feature type="region of interest" description="Disordered" evidence="1">
    <location>
        <begin position="102"/>
        <end position="221"/>
    </location>
</feature>
<proteinExistence type="predicted"/>
<feature type="region of interest" description="Disordered" evidence="1">
    <location>
        <begin position="10"/>
        <end position="48"/>
    </location>
</feature>
<feature type="compositionally biased region" description="Pro residues" evidence="1">
    <location>
        <begin position="127"/>
        <end position="147"/>
    </location>
</feature>
<reference evidence="2" key="1">
    <citation type="submission" date="2019-03" db="EMBL/GenBank/DDBJ databases">
        <authorList>
            <person name="Warren W.C."/>
            <person name="Johnson G.S."/>
        </authorList>
    </citation>
    <scope>NUCLEOTIDE SEQUENCE [LARGE SCALE GENOMIC DNA]</scope>
    <source>
        <strain evidence="2">Basenji</strain>
    </source>
</reference>